<comment type="similarity">
    <text evidence="2">Belongs to the fimbrial protein family.</text>
</comment>
<evidence type="ECO:0000256" key="4">
    <source>
        <dbReference type="SAM" id="Phobius"/>
    </source>
</evidence>
<feature type="domain" description="Fimbrial-type adhesion" evidence="5">
    <location>
        <begin position="212"/>
        <end position="304"/>
    </location>
</feature>
<dbReference type="PANTHER" id="PTHR33420">
    <property type="entry name" value="FIMBRIAL SUBUNIT ELFA-RELATED"/>
    <property type="match status" value="1"/>
</dbReference>
<dbReference type="CDD" id="cd10466">
    <property type="entry name" value="FimH_man-bind"/>
    <property type="match status" value="1"/>
</dbReference>
<sequence>MNIKQLVKLIFVNTFIYFAGVSSVYAFTCYDSTGNVLSYTQSPVTANAYVNLQPSVQAGQNLVVDLSNSIFCKNDDPSARRDQVNMIRGSAYGGVLNNFRGSLRYYGSSYTFPLTNPTHQQDFPSGNYTAWNTQLYLTPISAAGGVVVNRGTHFATLVMYQVGSNIVGGGNVNTSTFTWNLYANNDVVVPIGGCDVSSRNVVVNLPEYPGSAQPVPLSIYCASSQNISYYLTGTTDTSSNIFANTLSGANAAKGVGIQMVRNGNAIPANQNVQLGRVGSSAVNLGLSARYSRTQGQVTAGKVQSVIGVTFMYD</sequence>
<protein>
    <submittedName>
        <fullName evidence="7">Minor fimbrial subunit</fullName>
    </submittedName>
</protein>
<dbReference type="GO" id="GO:0043709">
    <property type="term" value="P:cell adhesion involved in single-species biofilm formation"/>
    <property type="evidence" value="ECO:0007669"/>
    <property type="project" value="TreeGrafter"/>
</dbReference>
<keyword evidence="4" id="KW-1133">Transmembrane helix</keyword>
<dbReference type="PANTHER" id="PTHR33420:SF14">
    <property type="entry name" value="TYPE 1 FIMBRIN D-MANNOSE SPECIFIC ADHESIN"/>
    <property type="match status" value="1"/>
</dbReference>
<reference evidence="7 8" key="1">
    <citation type="submission" date="2019-03" db="EMBL/GenBank/DDBJ databases">
        <title>Genomic analyses of the natural microbiome of Caenorhabditis elegans.</title>
        <authorList>
            <person name="Samuel B."/>
        </authorList>
    </citation>
    <scope>NUCLEOTIDE SEQUENCE [LARGE SCALE GENOMIC DNA]</scope>
    <source>
        <strain evidence="7 8">JUb102</strain>
    </source>
</reference>
<dbReference type="Proteomes" id="UP000295055">
    <property type="component" value="Unassembled WGS sequence"/>
</dbReference>
<organism evidence="7 8">
    <name type="scientific">Providencia alcalifaciens</name>
    <dbReference type="NCBI Taxonomy" id="126385"/>
    <lineage>
        <taxon>Bacteria</taxon>
        <taxon>Pseudomonadati</taxon>
        <taxon>Pseudomonadota</taxon>
        <taxon>Gammaproteobacteria</taxon>
        <taxon>Enterobacterales</taxon>
        <taxon>Morganellaceae</taxon>
        <taxon>Providencia</taxon>
    </lineage>
</organism>
<dbReference type="InterPro" id="IPR000259">
    <property type="entry name" value="Adhesion_dom_fimbrial"/>
</dbReference>
<dbReference type="InterPro" id="IPR008966">
    <property type="entry name" value="Adhesion_dom_sf"/>
</dbReference>
<dbReference type="Pfam" id="PF00419">
    <property type="entry name" value="Fimbrial"/>
    <property type="match status" value="1"/>
</dbReference>
<dbReference type="SUPFAM" id="SSF49401">
    <property type="entry name" value="Bacterial adhesins"/>
    <property type="match status" value="2"/>
</dbReference>
<proteinExistence type="inferred from homology"/>
<evidence type="ECO:0000313" key="7">
    <source>
        <dbReference type="EMBL" id="TCT31528.1"/>
    </source>
</evidence>
<comment type="subcellular location">
    <subcellularLocation>
        <location evidence="1">Fimbrium</location>
    </subcellularLocation>
</comment>
<comment type="caution">
    <text evidence="7">The sequence shown here is derived from an EMBL/GenBank/DDBJ whole genome shotgun (WGS) entry which is preliminary data.</text>
</comment>
<gene>
    <name evidence="7" type="ORF">EC835_10756</name>
</gene>
<dbReference type="AlphaFoldDB" id="A0A4R3NFM6"/>
<feature type="domain" description="FimH mannose-binding" evidence="6">
    <location>
        <begin position="44"/>
        <end position="180"/>
    </location>
</feature>
<evidence type="ECO:0000313" key="8">
    <source>
        <dbReference type="Proteomes" id="UP000295055"/>
    </source>
</evidence>
<evidence type="ECO:0000259" key="5">
    <source>
        <dbReference type="Pfam" id="PF00419"/>
    </source>
</evidence>
<accession>A0A4R3NFM6</accession>
<dbReference type="EMBL" id="SMAS01000007">
    <property type="protein sequence ID" value="TCT31528.1"/>
    <property type="molecule type" value="Genomic_DNA"/>
</dbReference>
<dbReference type="InterPro" id="IPR036937">
    <property type="entry name" value="Adhesion_dom_fimbrial_sf"/>
</dbReference>
<keyword evidence="4" id="KW-0472">Membrane</keyword>
<dbReference type="InterPro" id="IPR015243">
    <property type="entry name" value="FimH_man-bd"/>
</dbReference>
<evidence type="ECO:0000256" key="2">
    <source>
        <dbReference type="ARBA" id="ARBA00006671"/>
    </source>
</evidence>
<dbReference type="GO" id="GO:0009289">
    <property type="term" value="C:pilus"/>
    <property type="evidence" value="ECO:0007669"/>
    <property type="project" value="UniProtKB-SubCell"/>
</dbReference>
<dbReference type="InterPro" id="IPR050263">
    <property type="entry name" value="Bact_Fimbrial_Adh_Pro"/>
</dbReference>
<dbReference type="RefSeq" id="WP_108478311.1">
    <property type="nucleotide sequence ID" value="NZ_JADSSX010000001.1"/>
</dbReference>
<name>A0A4R3NFM6_9GAMM</name>
<dbReference type="OrthoDB" id="6466816at2"/>
<evidence type="ECO:0000259" key="6">
    <source>
        <dbReference type="Pfam" id="PF09160"/>
    </source>
</evidence>
<feature type="transmembrane region" description="Helical" evidence="4">
    <location>
        <begin position="7"/>
        <end position="27"/>
    </location>
</feature>
<keyword evidence="3" id="KW-0281">Fimbrium</keyword>
<evidence type="ECO:0000256" key="1">
    <source>
        <dbReference type="ARBA" id="ARBA00004561"/>
    </source>
</evidence>
<evidence type="ECO:0000256" key="3">
    <source>
        <dbReference type="ARBA" id="ARBA00023263"/>
    </source>
</evidence>
<keyword evidence="4" id="KW-0812">Transmembrane</keyword>
<dbReference type="Gene3D" id="2.60.40.1090">
    <property type="entry name" value="Fimbrial-type adhesion domain"/>
    <property type="match status" value="2"/>
</dbReference>
<dbReference type="Pfam" id="PF09160">
    <property type="entry name" value="FimH_man-bind"/>
    <property type="match status" value="1"/>
</dbReference>